<evidence type="ECO:0000313" key="3">
    <source>
        <dbReference type="Proteomes" id="UP000199322"/>
    </source>
</evidence>
<protein>
    <submittedName>
        <fullName evidence="2">Predicted oxidoreductase</fullName>
    </submittedName>
</protein>
<name>A0A1G6QNU9_9BACT</name>
<keyword evidence="3" id="KW-1185">Reference proteome</keyword>
<dbReference type="EMBL" id="FMYV01000015">
    <property type="protein sequence ID" value="SDC93979.1"/>
    <property type="molecule type" value="Genomic_DNA"/>
</dbReference>
<dbReference type="CDD" id="cd19100">
    <property type="entry name" value="AKR_unchar"/>
    <property type="match status" value="1"/>
</dbReference>
<reference evidence="2 3" key="1">
    <citation type="submission" date="2016-10" db="EMBL/GenBank/DDBJ databases">
        <authorList>
            <person name="de Groot N.N."/>
        </authorList>
    </citation>
    <scope>NUCLEOTIDE SEQUENCE [LARGE SCALE GENOMIC DNA]</scope>
    <source>
        <strain evidence="2 3">WG14</strain>
    </source>
</reference>
<gene>
    <name evidence="2" type="ORF">SAMN04488588_2131</name>
</gene>
<dbReference type="InterPro" id="IPR053135">
    <property type="entry name" value="AKR2_Oxidoreductase"/>
</dbReference>
<dbReference type="AlphaFoldDB" id="A0A1G6QNU9"/>
<dbReference type="InterPro" id="IPR036812">
    <property type="entry name" value="NAD(P)_OxRdtase_dom_sf"/>
</dbReference>
<dbReference type="Pfam" id="PF00248">
    <property type="entry name" value="Aldo_ket_red"/>
    <property type="match status" value="1"/>
</dbReference>
<dbReference type="Proteomes" id="UP000199322">
    <property type="component" value="Unassembled WGS sequence"/>
</dbReference>
<dbReference type="STRING" id="28234.SAMN04488588_2131"/>
<sequence length="286" mass="32501">MFRRVLGRSGLEVSVVGFGGIIVKDETTENAAKYVEEAINRGVNYFDVAPSYGNAEDMLGPALEPFRKDVVLSCKTDALEKDECWRDIETSLKKLKTNYFDLYQFHSIVSKEEVDKIFSAGGAMEAVLEAKEKNMINNIGFSAHTEEAAFELIKRFDFDTIMFPVNWASWLKEGFGNSVLDLAKKKNMGIIALKALAKRKWKKGEERNWSKPWYKPVENYEEAKLGLRFTLSKGVDTAVSPGHMELLRWACDAADEYEPLSKTEEDYLREKAKNLENDTVFPHPDA</sequence>
<dbReference type="InterPro" id="IPR023210">
    <property type="entry name" value="NADP_OxRdtase_dom"/>
</dbReference>
<dbReference type="SUPFAM" id="SSF51430">
    <property type="entry name" value="NAD(P)-linked oxidoreductase"/>
    <property type="match status" value="1"/>
</dbReference>
<organism evidence="2 3">
    <name type="scientific">Geotoga petraea</name>
    <dbReference type="NCBI Taxonomy" id="28234"/>
    <lineage>
        <taxon>Bacteria</taxon>
        <taxon>Thermotogati</taxon>
        <taxon>Thermotogota</taxon>
        <taxon>Thermotogae</taxon>
        <taxon>Petrotogales</taxon>
        <taxon>Petrotogaceae</taxon>
        <taxon>Geotoga</taxon>
    </lineage>
</organism>
<dbReference type="RefSeq" id="WP_091405827.1">
    <property type="nucleotide sequence ID" value="NZ_FMYV01000015.1"/>
</dbReference>
<dbReference type="PANTHER" id="PTHR43312:SF1">
    <property type="entry name" value="NADP-DEPENDENT OXIDOREDUCTASE DOMAIN-CONTAINING PROTEIN"/>
    <property type="match status" value="1"/>
</dbReference>
<evidence type="ECO:0000313" key="2">
    <source>
        <dbReference type="EMBL" id="SDC93979.1"/>
    </source>
</evidence>
<accession>A0A1G6QNU9</accession>
<dbReference type="Gene3D" id="3.20.20.100">
    <property type="entry name" value="NADP-dependent oxidoreductase domain"/>
    <property type="match status" value="1"/>
</dbReference>
<evidence type="ECO:0000259" key="1">
    <source>
        <dbReference type="Pfam" id="PF00248"/>
    </source>
</evidence>
<dbReference type="PANTHER" id="PTHR43312">
    <property type="entry name" value="D-THREO-ALDOSE 1-DEHYDROGENASE"/>
    <property type="match status" value="1"/>
</dbReference>
<proteinExistence type="predicted"/>
<feature type="domain" description="NADP-dependent oxidoreductase" evidence="1">
    <location>
        <begin position="19"/>
        <end position="212"/>
    </location>
</feature>